<keyword evidence="2" id="KW-0806">Transcription termination</keyword>
<keyword evidence="2" id="KW-0805">Transcription regulation</keyword>
<dbReference type="Pfam" id="PF02536">
    <property type="entry name" value="mTERF"/>
    <property type="match status" value="2"/>
</dbReference>
<keyword evidence="5" id="KW-1185">Reference proteome</keyword>
<keyword evidence="2" id="KW-0804">Transcription</keyword>
<reference evidence="4" key="2">
    <citation type="submission" date="2021-03" db="UniProtKB">
        <authorList>
            <consortium name="EnsemblPlants"/>
        </authorList>
    </citation>
    <scope>IDENTIFICATION</scope>
</reference>
<dbReference type="PANTHER" id="PTHR13068:SF231">
    <property type="entry name" value="TRANSCRIPTION TERMINATION FACTOR MTERF2, CHLOROPLASTIC-LIKE"/>
    <property type="match status" value="1"/>
</dbReference>
<sequence length="363" mass="40693">MIKIGCSCRSINNGVRGLYSYLPGFWRLPLLYSTSTKEGKHSLSSTLPNLLVNSLGFSSQQSHSTSAKLAVTRQAVGATRVSEFDTVENAISVIQFFNQLGFQQSDIRKIVCRFPRILVARVGKTLIPKVKLLNEFGISGSDLVQTVVMNPSILNTQVGPAIHAFRTVLGSDDNVITMLKRLNAIYIGISAKYLILNIELLQNYCSIPIDKIRKEICRHPKPYLMRTELFQDNLSRVEKIGISRDSSMFNYGLQLITAEAKIKARLDFLMNQLGFKPEFLVSNICLFTCSIEKRLLPRHRVLQVLKEKGLIQMNYSLASAAKLNEPLFLKRLVIPFEEVHEVYALMTGSTVGSLTGRGFPKMT</sequence>
<dbReference type="Gramene" id="AUR62029742-RA">
    <property type="protein sequence ID" value="AUR62029742-RA:cds"/>
    <property type="gene ID" value="AUR62029742"/>
</dbReference>
<dbReference type="InterPro" id="IPR003690">
    <property type="entry name" value="MTERF"/>
</dbReference>
<dbReference type="Proteomes" id="UP000596660">
    <property type="component" value="Unplaced"/>
</dbReference>
<reference evidence="4" key="1">
    <citation type="journal article" date="2017" name="Nature">
        <title>The genome of Chenopodium quinoa.</title>
        <authorList>
            <person name="Jarvis D.E."/>
            <person name="Ho Y.S."/>
            <person name="Lightfoot D.J."/>
            <person name="Schmoeckel S.M."/>
            <person name="Li B."/>
            <person name="Borm T.J.A."/>
            <person name="Ohyanagi H."/>
            <person name="Mineta K."/>
            <person name="Michell C.T."/>
            <person name="Saber N."/>
            <person name="Kharbatia N.M."/>
            <person name="Rupper R.R."/>
            <person name="Sharp A.R."/>
            <person name="Dally N."/>
            <person name="Boughton B.A."/>
            <person name="Woo Y.H."/>
            <person name="Gao G."/>
            <person name="Schijlen E.G.W.M."/>
            <person name="Guo X."/>
            <person name="Momin A.A."/>
            <person name="Negrao S."/>
            <person name="Al-Babili S."/>
            <person name="Gehring C."/>
            <person name="Roessner U."/>
            <person name="Jung C."/>
            <person name="Murphy K."/>
            <person name="Arold S.T."/>
            <person name="Gojobori T."/>
            <person name="van der Linden C.G."/>
            <person name="van Loo E.N."/>
            <person name="Jellen E.N."/>
            <person name="Maughan P.J."/>
            <person name="Tester M."/>
        </authorList>
    </citation>
    <scope>NUCLEOTIDE SEQUENCE [LARGE SCALE GENOMIC DNA]</scope>
    <source>
        <strain evidence="4">cv. PI 614886</strain>
    </source>
</reference>
<dbReference type="InterPro" id="IPR038538">
    <property type="entry name" value="MTERF_sf"/>
</dbReference>
<evidence type="ECO:0000313" key="5">
    <source>
        <dbReference type="Proteomes" id="UP000596660"/>
    </source>
</evidence>
<dbReference type="AlphaFoldDB" id="A0A803MHZ4"/>
<accession>A0A803MHZ4</accession>
<dbReference type="SMART" id="SM00733">
    <property type="entry name" value="Mterf"/>
    <property type="match status" value="3"/>
</dbReference>
<proteinExistence type="inferred from homology"/>
<evidence type="ECO:0000256" key="1">
    <source>
        <dbReference type="ARBA" id="ARBA00007692"/>
    </source>
</evidence>
<dbReference type="OMA" id="CEASKHA"/>
<dbReference type="PANTHER" id="PTHR13068">
    <property type="entry name" value="CGI-12 PROTEIN-RELATED"/>
    <property type="match status" value="1"/>
</dbReference>
<evidence type="ECO:0000313" key="4">
    <source>
        <dbReference type="EnsemblPlants" id="AUR62029742-RA:cds"/>
    </source>
</evidence>
<evidence type="ECO:0000256" key="2">
    <source>
        <dbReference type="ARBA" id="ARBA00022472"/>
    </source>
</evidence>
<keyword evidence="3" id="KW-0809">Transit peptide</keyword>
<comment type="similarity">
    <text evidence="1">Belongs to the mTERF family.</text>
</comment>
<dbReference type="Gene3D" id="1.25.70.10">
    <property type="entry name" value="Transcription termination factor 3, mitochondrial"/>
    <property type="match status" value="1"/>
</dbReference>
<dbReference type="GO" id="GO:0003676">
    <property type="term" value="F:nucleic acid binding"/>
    <property type="evidence" value="ECO:0007669"/>
    <property type="project" value="InterPro"/>
</dbReference>
<organism evidence="4 5">
    <name type="scientific">Chenopodium quinoa</name>
    <name type="common">Quinoa</name>
    <dbReference type="NCBI Taxonomy" id="63459"/>
    <lineage>
        <taxon>Eukaryota</taxon>
        <taxon>Viridiplantae</taxon>
        <taxon>Streptophyta</taxon>
        <taxon>Embryophyta</taxon>
        <taxon>Tracheophyta</taxon>
        <taxon>Spermatophyta</taxon>
        <taxon>Magnoliopsida</taxon>
        <taxon>eudicotyledons</taxon>
        <taxon>Gunneridae</taxon>
        <taxon>Pentapetalae</taxon>
        <taxon>Caryophyllales</taxon>
        <taxon>Chenopodiaceae</taxon>
        <taxon>Chenopodioideae</taxon>
        <taxon>Atripliceae</taxon>
        <taxon>Chenopodium</taxon>
    </lineage>
</organism>
<protein>
    <submittedName>
        <fullName evidence="4">Uncharacterized protein</fullName>
    </submittedName>
</protein>
<dbReference type="EnsemblPlants" id="AUR62029742-RA">
    <property type="protein sequence ID" value="AUR62029742-RA:cds"/>
    <property type="gene ID" value="AUR62029742"/>
</dbReference>
<evidence type="ECO:0000256" key="3">
    <source>
        <dbReference type="ARBA" id="ARBA00022946"/>
    </source>
</evidence>
<dbReference type="GO" id="GO:0006353">
    <property type="term" value="P:DNA-templated transcription termination"/>
    <property type="evidence" value="ECO:0007669"/>
    <property type="project" value="UniProtKB-KW"/>
</dbReference>
<name>A0A803MHZ4_CHEQI</name>